<dbReference type="EMBL" id="LVVK01000013">
    <property type="protein sequence ID" value="OPB42523.1"/>
    <property type="molecule type" value="Genomic_DNA"/>
</dbReference>
<accession>A0A1T3CN72</accession>
<proteinExistence type="predicted"/>
<dbReference type="AlphaFoldDB" id="A0A1T3CN72"/>
<evidence type="ECO:0000313" key="2">
    <source>
        <dbReference type="Proteomes" id="UP000191004"/>
    </source>
</evidence>
<sequence>MSQSDQSKGENGLPLRDNVPALYVPSWTAPGWKDDADARNGTDFSVHDPVKDVLRPMMLDTDRAKNPTKNALLAGNYFEIGDFQSNLRGPIDSLFSREKWDQSPPFSVADVRTVSFRLDGKYLDMEVERNDEVWNCLQPTLQMATRLFYQDDPFFKAVLDVGNWYKIPVTTNSKHQKAKTPSFKIELRRDKSEAIGYRHKIRPSATFNPMELTFKVLESRLKWRIASAHYDVESPIGKFDAETAFAVTRFNFPNPNTSICIDLAAEVIWQLLTAQLSSSEKTMVSWMLAATMVHELCVSNPPLLSSFKCMRWNNILNLKEHIY</sequence>
<keyword evidence="2" id="KW-1185">Reference proteome</keyword>
<protein>
    <submittedName>
        <fullName evidence="1">Uncharacterized protein</fullName>
    </submittedName>
</protein>
<comment type="caution">
    <text evidence="1">The sequence shown here is derived from an EMBL/GenBank/DDBJ whole genome shotgun (WGS) entry which is preliminary data.</text>
</comment>
<organism evidence="1 2">
    <name type="scientific">Trichoderma guizhouense</name>
    <dbReference type="NCBI Taxonomy" id="1491466"/>
    <lineage>
        <taxon>Eukaryota</taxon>
        <taxon>Fungi</taxon>
        <taxon>Dikarya</taxon>
        <taxon>Ascomycota</taxon>
        <taxon>Pezizomycotina</taxon>
        <taxon>Sordariomycetes</taxon>
        <taxon>Hypocreomycetidae</taxon>
        <taxon>Hypocreales</taxon>
        <taxon>Hypocreaceae</taxon>
        <taxon>Trichoderma</taxon>
    </lineage>
</organism>
<dbReference type="Proteomes" id="UP000191004">
    <property type="component" value="Unassembled WGS sequence"/>
</dbReference>
<gene>
    <name evidence="1" type="ORF">A0O28_0036400</name>
</gene>
<name>A0A1T3CN72_9HYPO</name>
<reference evidence="1 2" key="1">
    <citation type="submission" date="2016-04" db="EMBL/GenBank/DDBJ databases">
        <title>Multiple horizontal gene transfer events from other fungi enriched the ability of the initially mycotrophic fungus Trichoderma (Ascomycota) to feed on dead plant biomass.</title>
        <authorList>
            <person name="Atanasova L."/>
            <person name="Chenthamara K."/>
            <person name="Zhang J."/>
            <person name="Grujic M."/>
            <person name="Henrissat B."/>
            <person name="Kuo A."/>
            <person name="Aertz A."/>
            <person name="Salamov A."/>
            <person name="Lipzen A."/>
            <person name="Labutti K."/>
            <person name="Barry K."/>
            <person name="Miao Y."/>
            <person name="Rahimi M.J."/>
            <person name="Shen Q."/>
            <person name="Grigoriev I.V."/>
            <person name="Kubicek C.P."/>
            <person name="Druzhinina I.S."/>
        </authorList>
    </citation>
    <scope>NUCLEOTIDE SEQUENCE [LARGE SCALE GENOMIC DNA]</scope>
    <source>
        <strain evidence="1 2">NJAU 4742</strain>
    </source>
</reference>
<evidence type="ECO:0000313" key="1">
    <source>
        <dbReference type="EMBL" id="OPB42523.1"/>
    </source>
</evidence>